<proteinExistence type="predicted"/>
<feature type="signal peptide" evidence="1">
    <location>
        <begin position="1"/>
        <end position="23"/>
    </location>
</feature>
<evidence type="ECO:0000313" key="3">
    <source>
        <dbReference type="EMBL" id="SEH06556.1"/>
    </source>
</evidence>
<reference evidence="3 4" key="1">
    <citation type="submission" date="2016-10" db="EMBL/GenBank/DDBJ databases">
        <authorList>
            <person name="de Groot N.N."/>
        </authorList>
    </citation>
    <scope>NUCLEOTIDE SEQUENCE [LARGE SCALE GENOMIC DNA]</scope>
    <source>
        <strain evidence="3">MBHS1</strain>
    </source>
</reference>
<dbReference type="PROSITE" id="PS50206">
    <property type="entry name" value="RHODANESE_3"/>
    <property type="match status" value="1"/>
</dbReference>
<dbReference type="Pfam" id="PF00581">
    <property type="entry name" value="Rhodanese"/>
    <property type="match status" value="1"/>
</dbReference>
<name>A0A1H6FBP7_9GAMM</name>
<evidence type="ECO:0000313" key="4">
    <source>
        <dbReference type="Proteomes" id="UP000236724"/>
    </source>
</evidence>
<dbReference type="InterPro" id="IPR036873">
    <property type="entry name" value="Rhodanese-like_dom_sf"/>
</dbReference>
<accession>A0A1H6FBP7</accession>
<evidence type="ECO:0000259" key="2">
    <source>
        <dbReference type="PROSITE" id="PS50206"/>
    </source>
</evidence>
<dbReference type="SUPFAM" id="SSF52821">
    <property type="entry name" value="Rhodanese/Cell cycle control phosphatase"/>
    <property type="match status" value="1"/>
</dbReference>
<dbReference type="CDD" id="cd00158">
    <property type="entry name" value="RHOD"/>
    <property type="match status" value="1"/>
</dbReference>
<evidence type="ECO:0000256" key="1">
    <source>
        <dbReference type="SAM" id="SignalP"/>
    </source>
</evidence>
<organism evidence="3 4">
    <name type="scientific">Candidatus Venteria ishoeyi</name>
    <dbReference type="NCBI Taxonomy" id="1899563"/>
    <lineage>
        <taxon>Bacteria</taxon>
        <taxon>Pseudomonadati</taxon>
        <taxon>Pseudomonadota</taxon>
        <taxon>Gammaproteobacteria</taxon>
        <taxon>Thiotrichales</taxon>
        <taxon>Thiotrichaceae</taxon>
        <taxon>Venteria</taxon>
    </lineage>
</organism>
<dbReference type="Gene3D" id="3.40.250.10">
    <property type="entry name" value="Rhodanese-like domain"/>
    <property type="match status" value="1"/>
</dbReference>
<protein>
    <submittedName>
        <fullName evidence="3">Rhodanese-like domain protein</fullName>
    </submittedName>
</protein>
<dbReference type="InterPro" id="IPR001763">
    <property type="entry name" value="Rhodanese-like_dom"/>
</dbReference>
<feature type="chain" id="PRO_5014893084" evidence="1">
    <location>
        <begin position="24"/>
        <end position="214"/>
    </location>
</feature>
<dbReference type="OrthoDB" id="9784513at2"/>
<dbReference type="RefSeq" id="WP_103920320.1">
    <property type="nucleotide sequence ID" value="NZ_FMSV02000498.1"/>
</dbReference>
<keyword evidence="4" id="KW-1185">Reference proteome</keyword>
<dbReference type="SMART" id="SM00450">
    <property type="entry name" value="RHOD"/>
    <property type="match status" value="1"/>
</dbReference>
<feature type="domain" description="Rhodanese" evidence="2">
    <location>
        <begin position="99"/>
        <end position="212"/>
    </location>
</feature>
<sequence>MMHKILSIFCCLALLLPLNSSFAREVNITADLPSIIVKHQGKTVIIERSQDTMNSIMPDFALTSRPCPPLCIQPMQLATGVETVAELEVLDYLQRWHQGDDTILVVDSRVANQFKRSTIPGTLNIPWTALSGSANPMEISEILSNRFNVVEMEGLYDFSQAKTLVMFCNGAWCGQSPNNIKVLLKYGYPAHKIKWYRGGMQDWESFGLTTVSGK</sequence>
<dbReference type="Proteomes" id="UP000236724">
    <property type="component" value="Unassembled WGS sequence"/>
</dbReference>
<dbReference type="EMBL" id="FMSV02000498">
    <property type="protein sequence ID" value="SEH06556.1"/>
    <property type="molecule type" value="Genomic_DNA"/>
</dbReference>
<keyword evidence="1" id="KW-0732">Signal</keyword>
<dbReference type="AlphaFoldDB" id="A0A1H6FBP7"/>
<gene>
    <name evidence="3" type="ORF">MBHS_02419</name>
</gene>